<accession>A0A8X6J567</accession>
<gene>
    <name evidence="2" type="ORF">NPIL_74921</name>
</gene>
<organism evidence="2 3">
    <name type="scientific">Nephila pilipes</name>
    <name type="common">Giant wood spider</name>
    <name type="synonym">Nephila maculata</name>
    <dbReference type="NCBI Taxonomy" id="299642"/>
    <lineage>
        <taxon>Eukaryota</taxon>
        <taxon>Metazoa</taxon>
        <taxon>Ecdysozoa</taxon>
        <taxon>Arthropoda</taxon>
        <taxon>Chelicerata</taxon>
        <taxon>Arachnida</taxon>
        <taxon>Araneae</taxon>
        <taxon>Araneomorphae</taxon>
        <taxon>Entelegynae</taxon>
        <taxon>Araneoidea</taxon>
        <taxon>Nephilidae</taxon>
        <taxon>Nephila</taxon>
    </lineage>
</organism>
<comment type="caution">
    <text evidence="2">The sequence shown here is derived from an EMBL/GenBank/DDBJ whole genome shotgun (WGS) entry which is preliminary data.</text>
</comment>
<dbReference type="Proteomes" id="UP000887013">
    <property type="component" value="Unassembled WGS sequence"/>
</dbReference>
<feature type="coiled-coil region" evidence="1">
    <location>
        <begin position="52"/>
        <end position="99"/>
    </location>
</feature>
<keyword evidence="3" id="KW-1185">Reference proteome</keyword>
<keyword evidence="1" id="KW-0175">Coiled coil</keyword>
<dbReference type="EMBL" id="BMAW01042841">
    <property type="protein sequence ID" value="GFS36346.1"/>
    <property type="molecule type" value="Genomic_DNA"/>
</dbReference>
<dbReference type="AlphaFoldDB" id="A0A8X6J567"/>
<protein>
    <submittedName>
        <fullName evidence="2">Uncharacterized protein</fullName>
    </submittedName>
</protein>
<evidence type="ECO:0000256" key="1">
    <source>
        <dbReference type="SAM" id="Coils"/>
    </source>
</evidence>
<sequence>MHKQKLKDFVKEVLEVRDEEKIGDKVDEIRNTVIDGLKADQAIITAAKAELKTEAKNELKTDQATITAAKAELKTEELKTEAKDELEADQALRNEVKADQTLRDEVKTGLKTELTDGVKAELKADQATIKQQ</sequence>
<evidence type="ECO:0000313" key="2">
    <source>
        <dbReference type="EMBL" id="GFS36346.1"/>
    </source>
</evidence>
<reference evidence="2" key="1">
    <citation type="submission" date="2020-08" db="EMBL/GenBank/DDBJ databases">
        <title>Multicomponent nature underlies the extraordinary mechanical properties of spider dragline silk.</title>
        <authorList>
            <person name="Kono N."/>
            <person name="Nakamura H."/>
            <person name="Mori M."/>
            <person name="Yoshida Y."/>
            <person name="Ohtoshi R."/>
            <person name="Malay A.D."/>
            <person name="Moran D.A.P."/>
            <person name="Tomita M."/>
            <person name="Numata K."/>
            <person name="Arakawa K."/>
        </authorList>
    </citation>
    <scope>NUCLEOTIDE SEQUENCE</scope>
</reference>
<name>A0A8X6J567_NEPPI</name>
<evidence type="ECO:0000313" key="3">
    <source>
        <dbReference type="Proteomes" id="UP000887013"/>
    </source>
</evidence>
<proteinExistence type="predicted"/>